<keyword evidence="2" id="KW-0812">Transmembrane</keyword>
<feature type="region of interest" description="Disordered" evidence="1">
    <location>
        <begin position="364"/>
        <end position="388"/>
    </location>
</feature>
<name>A0ABR3G972_9PEZI</name>
<organism evidence="3 4">
    <name type="scientific">Discina gigas</name>
    <dbReference type="NCBI Taxonomy" id="1032678"/>
    <lineage>
        <taxon>Eukaryota</taxon>
        <taxon>Fungi</taxon>
        <taxon>Dikarya</taxon>
        <taxon>Ascomycota</taxon>
        <taxon>Pezizomycotina</taxon>
        <taxon>Pezizomycetes</taxon>
        <taxon>Pezizales</taxon>
        <taxon>Discinaceae</taxon>
        <taxon>Discina</taxon>
    </lineage>
</organism>
<keyword evidence="4" id="KW-1185">Reference proteome</keyword>
<reference evidence="3 4" key="1">
    <citation type="submission" date="2024-02" db="EMBL/GenBank/DDBJ databases">
        <title>Discinaceae phylogenomics.</title>
        <authorList>
            <person name="Dirks A.C."/>
            <person name="James T.Y."/>
        </authorList>
    </citation>
    <scope>NUCLEOTIDE SEQUENCE [LARGE SCALE GENOMIC DNA]</scope>
    <source>
        <strain evidence="3 4">ACD0624</strain>
    </source>
</reference>
<keyword evidence="2" id="KW-0472">Membrane</keyword>
<comment type="caution">
    <text evidence="3">The sequence shown here is derived from an EMBL/GenBank/DDBJ whole genome shotgun (WGS) entry which is preliminary data.</text>
</comment>
<proteinExistence type="predicted"/>
<dbReference type="EMBL" id="JBBBZM010000185">
    <property type="protein sequence ID" value="KAL0632126.1"/>
    <property type="molecule type" value="Genomic_DNA"/>
</dbReference>
<evidence type="ECO:0000313" key="3">
    <source>
        <dbReference type="EMBL" id="KAL0632126.1"/>
    </source>
</evidence>
<protein>
    <submittedName>
        <fullName evidence="3">Uncharacterized protein</fullName>
    </submittedName>
</protein>
<feature type="compositionally biased region" description="Basic and acidic residues" evidence="1">
    <location>
        <begin position="143"/>
        <end position="177"/>
    </location>
</feature>
<evidence type="ECO:0000313" key="4">
    <source>
        <dbReference type="Proteomes" id="UP001447188"/>
    </source>
</evidence>
<keyword evidence="2" id="KW-1133">Transmembrane helix</keyword>
<dbReference type="Proteomes" id="UP001447188">
    <property type="component" value="Unassembled WGS sequence"/>
</dbReference>
<feature type="region of interest" description="Disordered" evidence="1">
    <location>
        <begin position="123"/>
        <end position="177"/>
    </location>
</feature>
<gene>
    <name evidence="3" type="ORF">Q9L58_008994</name>
</gene>
<feature type="transmembrane region" description="Helical" evidence="2">
    <location>
        <begin position="319"/>
        <end position="345"/>
    </location>
</feature>
<evidence type="ECO:0000256" key="2">
    <source>
        <dbReference type="SAM" id="Phobius"/>
    </source>
</evidence>
<evidence type="ECO:0000256" key="1">
    <source>
        <dbReference type="SAM" id="MobiDB-lite"/>
    </source>
</evidence>
<accession>A0ABR3G972</accession>
<sequence length="388" mass="41771">MLQYFSWKKIKAYREAAAAKEAAASESAAGTGAAVAVNSPAVAQSQNLEGPQPVISHHDEAIFCKHLENVDDERIVILEGSSGATTPRPEVLATPTVATNAEAKDGEKGEWVAGIKNRFGDLRRTVSSAAQSRRTKPKSLGPSKEEKGKWKEEPTEEKVEKVEKVKQKEPKSEERQADEFTAALEGLNLSAENGRAFTITPATQELLDSFIQILKDLANGVPTAYQDLIDLFDSSSKTLEDTFTSLPSFLQKIIRTLPKKIQTNVSPELLRAAAAVSPAAAAELEVLGGALPTLKELVTKPGLVMGLLKSVVNLLKTRFPAMLGGTSLALSMGIFVLMFVLWYCYKRGREVRLETEAAATLAAPTDGIEGPTTAPETVIRSKGKNKAV</sequence>